<proteinExistence type="inferred from homology"/>
<evidence type="ECO:0000259" key="11">
    <source>
        <dbReference type="PROSITE" id="PS50262"/>
    </source>
</evidence>
<feature type="transmembrane region" description="Helical" evidence="10">
    <location>
        <begin position="48"/>
        <end position="69"/>
    </location>
</feature>
<evidence type="ECO:0000256" key="5">
    <source>
        <dbReference type="ARBA" id="ARBA00023040"/>
    </source>
</evidence>
<dbReference type="PROSITE" id="PS00237">
    <property type="entry name" value="G_PROTEIN_RECEP_F1_1"/>
    <property type="match status" value="2"/>
</dbReference>
<feature type="domain" description="G-protein coupled receptors family 1 profile" evidence="11">
    <location>
        <begin position="408"/>
        <end position="537"/>
    </location>
</feature>
<evidence type="ECO:0000256" key="6">
    <source>
        <dbReference type="ARBA" id="ARBA00023136"/>
    </source>
</evidence>
<keyword evidence="4 10" id="KW-1133">Transmembrane helix</keyword>
<feature type="transmembrane region" description="Helical" evidence="10">
    <location>
        <begin position="257"/>
        <end position="277"/>
    </location>
</feature>
<evidence type="ECO:0000256" key="8">
    <source>
        <dbReference type="ARBA" id="ARBA00023224"/>
    </source>
</evidence>
<evidence type="ECO:0000313" key="12">
    <source>
        <dbReference type="EMBL" id="CAH3173952.1"/>
    </source>
</evidence>
<name>A0ABN8R5F8_9CNID</name>
<feature type="transmembrane region" description="Helical" evidence="10">
    <location>
        <begin position="471"/>
        <end position="492"/>
    </location>
</feature>
<evidence type="ECO:0000256" key="4">
    <source>
        <dbReference type="ARBA" id="ARBA00022989"/>
    </source>
</evidence>
<evidence type="ECO:0000256" key="9">
    <source>
        <dbReference type="RuleBase" id="RU000688"/>
    </source>
</evidence>
<organism evidence="12 13">
    <name type="scientific">Porites lobata</name>
    <dbReference type="NCBI Taxonomy" id="104759"/>
    <lineage>
        <taxon>Eukaryota</taxon>
        <taxon>Metazoa</taxon>
        <taxon>Cnidaria</taxon>
        <taxon>Anthozoa</taxon>
        <taxon>Hexacorallia</taxon>
        <taxon>Scleractinia</taxon>
        <taxon>Fungiina</taxon>
        <taxon>Poritidae</taxon>
        <taxon>Porites</taxon>
    </lineage>
</organism>
<dbReference type="Pfam" id="PF00001">
    <property type="entry name" value="7tm_1"/>
    <property type="match status" value="2"/>
</dbReference>
<keyword evidence="6 10" id="KW-0472">Membrane</keyword>
<protein>
    <recommendedName>
        <fullName evidence="11">G-protein coupled receptors family 1 profile domain-containing protein</fullName>
    </recommendedName>
</protein>
<feature type="transmembrane region" description="Helical" evidence="10">
    <location>
        <begin position="139"/>
        <end position="161"/>
    </location>
</feature>
<dbReference type="Gene3D" id="1.20.1070.10">
    <property type="entry name" value="Rhodopsin 7-helix transmembrane proteins"/>
    <property type="match status" value="2"/>
</dbReference>
<evidence type="ECO:0000256" key="7">
    <source>
        <dbReference type="ARBA" id="ARBA00023170"/>
    </source>
</evidence>
<dbReference type="PRINTS" id="PR00237">
    <property type="entry name" value="GPCRRHODOPSN"/>
</dbReference>
<evidence type="ECO:0000256" key="2">
    <source>
        <dbReference type="ARBA" id="ARBA00022475"/>
    </source>
</evidence>
<keyword evidence="2" id="KW-1003">Cell membrane</keyword>
<dbReference type="InterPro" id="IPR050569">
    <property type="entry name" value="TAAR"/>
</dbReference>
<gene>
    <name evidence="12" type="ORF">PLOB_00014532</name>
</gene>
<dbReference type="SUPFAM" id="SSF81321">
    <property type="entry name" value="Family A G protein-coupled receptor-like"/>
    <property type="match status" value="2"/>
</dbReference>
<comment type="subcellular location">
    <subcellularLocation>
        <location evidence="1">Cell membrane</location>
        <topology evidence="1">Multi-pass membrane protein</topology>
    </subcellularLocation>
</comment>
<dbReference type="PANTHER" id="PTHR24249:SF372">
    <property type="entry name" value="G-PROTEIN COUPLED RECEPTORS FAMILY 1 PROFILE DOMAIN-CONTAINING PROTEIN"/>
    <property type="match status" value="1"/>
</dbReference>
<feature type="transmembrane region" description="Helical" evidence="10">
    <location>
        <begin position="12"/>
        <end position="36"/>
    </location>
</feature>
<dbReference type="PROSITE" id="PS50262">
    <property type="entry name" value="G_PROTEIN_RECEP_F1_2"/>
    <property type="match status" value="2"/>
</dbReference>
<sequence>MKEAADFSPYLIINVVVNSFSCYTTIMLNIALIFALRRTSSLPKTLKALILSLTVSDLGIGLVVQPLYIARMIMQIQQTDDQETSKDIDRALRPIGRTLGYASFFGVTAISVDRFLAIHLHLKHQELLTYQEFVTYKRVVAAVILSWLLSAFLALTGVLSGRYVCNIAAVTVGLVCLLTMGLIYFKIYIAVRRHAVQVHAQPAQAVAPNEENRSNFERLRKTAVGTFYVYLLFLACHLAIAIEILETRRNKVWEHMLMYSNTLLYLSSSLLPLVYCWKFRHIRCAIKNILNDIPKLRVVVYQNDVDDIEWLRNETNAKISDCQALKQQFRCVARVFRKRRNSAEMVSDALWIVSFKCIVKGYQECRFDVKDGEVFRVLKKIGDKGRLFTSRAVTCIFNAFLSYTAIMLNILTFLALRKTFSLPKPLKTLLLSLAVSDLGIGLVVQPLHISRLAMELQADTDSNSYHNICSAIHKTGVVFFYASFLGVSALTVDRFLAIRLHLRYNELVTHRRVVALAILIWLFSAFTSMASVWIPKL</sequence>
<comment type="similarity">
    <text evidence="9">Belongs to the G-protein coupled receptor 1 family.</text>
</comment>
<comment type="caution">
    <text evidence="12">The sequence shown here is derived from an EMBL/GenBank/DDBJ whole genome shotgun (WGS) entry which is preliminary data.</text>
</comment>
<dbReference type="Proteomes" id="UP001159405">
    <property type="component" value="Unassembled WGS sequence"/>
</dbReference>
<accession>A0ABN8R5F8</accession>
<keyword evidence="5 9" id="KW-0297">G-protein coupled receptor</keyword>
<keyword evidence="7 9" id="KW-0675">Receptor</keyword>
<dbReference type="InterPro" id="IPR000276">
    <property type="entry name" value="GPCR_Rhodpsn"/>
</dbReference>
<feature type="transmembrane region" description="Helical" evidence="10">
    <location>
        <begin position="513"/>
        <end position="534"/>
    </location>
</feature>
<evidence type="ECO:0000256" key="10">
    <source>
        <dbReference type="SAM" id="Phobius"/>
    </source>
</evidence>
<feature type="domain" description="G-protein coupled receptors family 1 profile" evidence="11">
    <location>
        <begin position="28"/>
        <end position="275"/>
    </location>
</feature>
<dbReference type="EMBL" id="CALNXK010000186">
    <property type="protein sequence ID" value="CAH3173952.1"/>
    <property type="molecule type" value="Genomic_DNA"/>
</dbReference>
<evidence type="ECO:0000256" key="1">
    <source>
        <dbReference type="ARBA" id="ARBA00004651"/>
    </source>
</evidence>
<evidence type="ECO:0000256" key="3">
    <source>
        <dbReference type="ARBA" id="ARBA00022692"/>
    </source>
</evidence>
<feature type="transmembrane region" description="Helical" evidence="10">
    <location>
        <begin position="392"/>
        <end position="416"/>
    </location>
</feature>
<keyword evidence="8 9" id="KW-0807">Transducer</keyword>
<feature type="transmembrane region" description="Helical" evidence="10">
    <location>
        <begin position="167"/>
        <end position="185"/>
    </location>
</feature>
<dbReference type="CDD" id="cd00637">
    <property type="entry name" value="7tm_classA_rhodopsin-like"/>
    <property type="match status" value="2"/>
</dbReference>
<evidence type="ECO:0000313" key="13">
    <source>
        <dbReference type="Proteomes" id="UP001159405"/>
    </source>
</evidence>
<reference evidence="12 13" key="1">
    <citation type="submission" date="2022-05" db="EMBL/GenBank/DDBJ databases">
        <authorList>
            <consortium name="Genoscope - CEA"/>
            <person name="William W."/>
        </authorList>
    </citation>
    <scope>NUCLEOTIDE SEQUENCE [LARGE SCALE GENOMIC DNA]</scope>
</reference>
<dbReference type="InterPro" id="IPR017452">
    <property type="entry name" value="GPCR_Rhodpsn_7TM"/>
</dbReference>
<dbReference type="PANTHER" id="PTHR24249">
    <property type="entry name" value="HISTAMINE RECEPTOR-RELATED G-PROTEIN COUPLED RECEPTOR"/>
    <property type="match status" value="1"/>
</dbReference>
<keyword evidence="3 9" id="KW-0812">Transmembrane</keyword>
<feature type="transmembrane region" description="Helical" evidence="10">
    <location>
        <begin position="227"/>
        <end position="245"/>
    </location>
</feature>
<keyword evidence="13" id="KW-1185">Reference proteome</keyword>